<protein>
    <recommendedName>
        <fullName evidence="3">Glycosyl transferase family 1 domain-containing protein</fullName>
    </recommendedName>
</protein>
<name>A0ABN6P6E7_9PROT</name>
<evidence type="ECO:0008006" key="3">
    <source>
        <dbReference type="Google" id="ProtNLM"/>
    </source>
</evidence>
<accession>A0ABN6P6E7</accession>
<keyword evidence="2" id="KW-1185">Reference proteome</keyword>
<dbReference type="PANTHER" id="PTHR45947">
    <property type="entry name" value="SULFOQUINOVOSYL TRANSFERASE SQD2"/>
    <property type="match status" value="1"/>
</dbReference>
<dbReference type="SUPFAM" id="SSF53756">
    <property type="entry name" value="UDP-Glycosyltransferase/glycogen phosphorylase"/>
    <property type="match status" value="1"/>
</dbReference>
<evidence type="ECO:0000313" key="2">
    <source>
        <dbReference type="Proteomes" id="UP000831327"/>
    </source>
</evidence>
<organism evidence="1 2">
    <name type="scientific">Roseomonas fluvialis</name>
    <dbReference type="NCBI Taxonomy" id="1750527"/>
    <lineage>
        <taxon>Bacteria</taxon>
        <taxon>Pseudomonadati</taxon>
        <taxon>Pseudomonadota</taxon>
        <taxon>Alphaproteobacteria</taxon>
        <taxon>Acetobacterales</taxon>
        <taxon>Roseomonadaceae</taxon>
        <taxon>Roseomonas</taxon>
    </lineage>
</organism>
<gene>
    <name evidence="1" type="ORF">Rmf_31480</name>
</gene>
<dbReference type="Gene3D" id="3.40.50.2000">
    <property type="entry name" value="Glycogen Phosphorylase B"/>
    <property type="match status" value="1"/>
</dbReference>
<dbReference type="PANTHER" id="PTHR45947:SF14">
    <property type="entry name" value="SLL1723 PROTEIN"/>
    <property type="match status" value="1"/>
</dbReference>
<sequence>MFVVHLIRQGCWCAAGRSPSRKGAVLLARAYAIARARLGAHARLGYVGRMSAHARDCVLAELPTPLHAEVELHGVRGLDELPGVLASACMVVNPAIWEALGVVLVEALATGTPVIGCDHAGIPDIISDDAIGVLCAPGSVRGAATNAGGLAEALLQGASLAADPATPAKCRARAMAFSAAVIEPGCDALIRNNCGLGGAW</sequence>
<dbReference type="Proteomes" id="UP000831327">
    <property type="component" value="Chromosome"/>
</dbReference>
<dbReference type="RefSeq" id="WP_244407454.1">
    <property type="nucleotide sequence ID" value="NZ_AP025637.1"/>
</dbReference>
<dbReference type="InterPro" id="IPR050194">
    <property type="entry name" value="Glycosyltransferase_grp1"/>
</dbReference>
<dbReference type="Pfam" id="PF13692">
    <property type="entry name" value="Glyco_trans_1_4"/>
    <property type="match status" value="1"/>
</dbReference>
<proteinExistence type="predicted"/>
<reference evidence="1 2" key="1">
    <citation type="journal article" date="2016" name="Microbes Environ.">
        <title>Phylogenetically diverse aerobic anoxygenic phototrophic bacteria isolated from epilithic biofilms in Tama river, Japan.</title>
        <authorList>
            <person name="Hirose S."/>
            <person name="Matsuura K."/>
            <person name="Haruta S."/>
        </authorList>
    </citation>
    <scope>NUCLEOTIDE SEQUENCE [LARGE SCALE GENOMIC DNA]</scope>
    <source>
        <strain evidence="1 2">S08</strain>
    </source>
</reference>
<evidence type="ECO:0000313" key="1">
    <source>
        <dbReference type="EMBL" id="BDG73219.1"/>
    </source>
</evidence>
<dbReference type="EMBL" id="AP025637">
    <property type="protein sequence ID" value="BDG73219.1"/>
    <property type="molecule type" value="Genomic_DNA"/>
</dbReference>